<dbReference type="Proteomes" id="UP000176299">
    <property type="component" value="Unassembled WGS sequence"/>
</dbReference>
<dbReference type="STRING" id="1802591.A2113_00145"/>
<organism evidence="1 2">
    <name type="scientific">Candidatus Woykebacteria bacterium GWA1_44_8</name>
    <dbReference type="NCBI Taxonomy" id="1802591"/>
    <lineage>
        <taxon>Bacteria</taxon>
        <taxon>Candidatus Woykeibacteriota</taxon>
    </lineage>
</organism>
<name>A0A1G1W0U3_9BACT</name>
<evidence type="ECO:0008006" key="3">
    <source>
        <dbReference type="Google" id="ProtNLM"/>
    </source>
</evidence>
<evidence type="ECO:0000313" key="1">
    <source>
        <dbReference type="EMBL" id="OGY21289.1"/>
    </source>
</evidence>
<dbReference type="SUPFAM" id="SSF48019">
    <property type="entry name" value="post-AAA+ oligomerization domain-like"/>
    <property type="match status" value="1"/>
</dbReference>
<dbReference type="EMBL" id="MHCN01000015">
    <property type="protein sequence ID" value="OGY21289.1"/>
    <property type="molecule type" value="Genomic_DNA"/>
</dbReference>
<dbReference type="Gene3D" id="1.20.272.10">
    <property type="match status" value="1"/>
</dbReference>
<dbReference type="AlphaFoldDB" id="A0A1G1W0U3"/>
<evidence type="ECO:0000313" key="2">
    <source>
        <dbReference type="Proteomes" id="UP000176299"/>
    </source>
</evidence>
<sequence length="217" mass="24526">MIYLIHGTNQVDSRRFLIRLKGSYQDIQIISGKGLSKEILEEKLKIASHYLFGGKSSFLIEHFSGDWNILPKKLPEETDIILWSGGKVETGKTLVKSFLFDQRRKATTFRLADAILFKNEKESQSLALELISAKEPIEKIIGAVLRGLLLAFCAKDDLRETPLSSFVQQRIKEQAKNWTRVALKKAILELLRADVALKEGRAADLILSQFINRTAAL</sequence>
<dbReference type="GO" id="GO:0003677">
    <property type="term" value="F:DNA binding"/>
    <property type="evidence" value="ECO:0007669"/>
    <property type="project" value="InterPro"/>
</dbReference>
<accession>A0A1G1W0U3</accession>
<dbReference type="GO" id="GO:0006260">
    <property type="term" value="P:DNA replication"/>
    <property type="evidence" value="ECO:0007669"/>
    <property type="project" value="InterPro"/>
</dbReference>
<reference evidence="1 2" key="1">
    <citation type="journal article" date="2016" name="Nat. Commun.">
        <title>Thousands of microbial genomes shed light on interconnected biogeochemical processes in an aquifer system.</title>
        <authorList>
            <person name="Anantharaman K."/>
            <person name="Brown C.T."/>
            <person name="Hug L.A."/>
            <person name="Sharon I."/>
            <person name="Castelle C.J."/>
            <person name="Probst A.J."/>
            <person name="Thomas B.C."/>
            <person name="Singh A."/>
            <person name="Wilkins M.J."/>
            <person name="Karaoz U."/>
            <person name="Brodie E.L."/>
            <person name="Williams K.H."/>
            <person name="Hubbard S.S."/>
            <person name="Banfield J.F."/>
        </authorList>
    </citation>
    <scope>NUCLEOTIDE SEQUENCE [LARGE SCALE GENOMIC DNA]</scope>
</reference>
<protein>
    <recommendedName>
        <fullName evidence="3">DNA polymerase III delta N-terminal domain-containing protein</fullName>
    </recommendedName>
</protein>
<dbReference type="InterPro" id="IPR008921">
    <property type="entry name" value="DNA_pol3_clamp-load_cplx_C"/>
</dbReference>
<comment type="caution">
    <text evidence="1">The sequence shown here is derived from an EMBL/GenBank/DDBJ whole genome shotgun (WGS) entry which is preliminary data.</text>
</comment>
<proteinExistence type="predicted"/>
<gene>
    <name evidence="1" type="ORF">A2113_00145</name>
</gene>